<keyword evidence="3" id="KW-1185">Reference proteome</keyword>
<dbReference type="PANTHER" id="PTHR21084">
    <property type="entry name" value="DENSE INCISORS"/>
    <property type="match status" value="1"/>
</dbReference>
<evidence type="ECO:0000313" key="3">
    <source>
        <dbReference type="Proteomes" id="UP000288216"/>
    </source>
</evidence>
<dbReference type="AlphaFoldDB" id="A0A401NUB4"/>
<dbReference type="Proteomes" id="UP000288216">
    <property type="component" value="Unassembled WGS sequence"/>
</dbReference>
<evidence type="ECO:0000256" key="1">
    <source>
        <dbReference type="SAM" id="MobiDB-lite"/>
    </source>
</evidence>
<feature type="non-terminal residue" evidence="2">
    <location>
        <position position="1"/>
    </location>
</feature>
<evidence type="ECO:0000313" key="2">
    <source>
        <dbReference type="EMBL" id="GCB64478.1"/>
    </source>
</evidence>
<dbReference type="EMBL" id="BFAA01004106">
    <property type="protein sequence ID" value="GCB64478.1"/>
    <property type="molecule type" value="Genomic_DNA"/>
</dbReference>
<sequence length="428" mass="50670">AISVVLNCSQSAEELLKRRKVVREAILKYLIRHDVVTSASADKQQLINKALFYWIQEEWKKKKVIDKTNHNLLLQVRKQELEQKEIEKAKVRAVAQRELEQARQVEDQLRRQVEEQARRREEEQRRQAEEQRRQAEEQRRRQVEEQARQAEEQRRRQVEEQARRAEEQRRRQVEEQARQAEEQRRRQVEEQIKKQGEAKARRELEEQIKRQVQEQMREQAQDEATRQLEIQMNINLNITQCETLSQTDGDFDCQMIGEKFCQWFFILLNSQNPSFGRQPEEWGPQHFWEDAILHFAYSVLEHTSEQQKTEQYQSSAMVSQRLLSLVKDEQLLFNPNISKNGMRSVTSKHGIVVVAVAGTVHKNTQCLGIFEQLFGLVRTPVGRSNWKIKYVNLQMKALSGQQEISQPSLSVEQPALMAHLNELSVLFR</sequence>
<proteinExistence type="predicted"/>
<dbReference type="OrthoDB" id="6407068at2759"/>
<evidence type="ECO:0008006" key="4">
    <source>
        <dbReference type="Google" id="ProtNLM"/>
    </source>
</evidence>
<protein>
    <recommendedName>
        <fullName evidence="4">NTF2 domain-containing protein</fullName>
    </recommendedName>
</protein>
<accession>A0A401NUB4</accession>
<dbReference type="InterPro" id="IPR026698">
    <property type="entry name" value="UPF_C3orf38"/>
</dbReference>
<name>A0A401NUB4_SCYTO</name>
<dbReference type="Pfam" id="PF15008">
    <property type="entry name" value="DUF4518"/>
    <property type="match status" value="1"/>
</dbReference>
<dbReference type="PANTHER" id="PTHR21084:SF1">
    <property type="entry name" value="DENSE INCISORS"/>
    <property type="match status" value="1"/>
</dbReference>
<reference evidence="2 3" key="1">
    <citation type="journal article" date="2018" name="Nat. Ecol. Evol.">
        <title>Shark genomes provide insights into elasmobranch evolution and the origin of vertebrates.</title>
        <authorList>
            <person name="Hara Y"/>
            <person name="Yamaguchi K"/>
            <person name="Onimaru K"/>
            <person name="Kadota M"/>
            <person name="Koyanagi M"/>
            <person name="Keeley SD"/>
            <person name="Tatsumi K"/>
            <person name="Tanaka K"/>
            <person name="Motone F"/>
            <person name="Kageyama Y"/>
            <person name="Nozu R"/>
            <person name="Adachi N"/>
            <person name="Nishimura O"/>
            <person name="Nakagawa R"/>
            <person name="Tanegashima C"/>
            <person name="Kiyatake I"/>
            <person name="Matsumoto R"/>
            <person name="Murakumo K"/>
            <person name="Nishida K"/>
            <person name="Terakita A"/>
            <person name="Kuratani S"/>
            <person name="Sato K"/>
            <person name="Hyodo S Kuraku.S."/>
        </authorList>
    </citation>
    <scope>NUCLEOTIDE SEQUENCE [LARGE SCALE GENOMIC DNA]</scope>
</reference>
<comment type="caution">
    <text evidence="2">The sequence shown here is derived from an EMBL/GenBank/DDBJ whole genome shotgun (WGS) entry which is preliminary data.</text>
</comment>
<feature type="region of interest" description="Disordered" evidence="1">
    <location>
        <begin position="124"/>
        <end position="160"/>
    </location>
</feature>
<gene>
    <name evidence="2" type="ORF">scyTo_0009814</name>
</gene>
<organism evidence="2 3">
    <name type="scientific">Scyliorhinus torazame</name>
    <name type="common">Cloudy catshark</name>
    <name type="synonym">Catulus torazame</name>
    <dbReference type="NCBI Taxonomy" id="75743"/>
    <lineage>
        <taxon>Eukaryota</taxon>
        <taxon>Metazoa</taxon>
        <taxon>Chordata</taxon>
        <taxon>Craniata</taxon>
        <taxon>Vertebrata</taxon>
        <taxon>Chondrichthyes</taxon>
        <taxon>Elasmobranchii</taxon>
        <taxon>Galeomorphii</taxon>
        <taxon>Galeoidea</taxon>
        <taxon>Carcharhiniformes</taxon>
        <taxon>Scyliorhinidae</taxon>
        <taxon>Scyliorhinus</taxon>
    </lineage>
</organism>